<dbReference type="InterPro" id="IPR036271">
    <property type="entry name" value="Tet_transcr_reg_TetR-rel_C_sf"/>
</dbReference>
<proteinExistence type="predicted"/>
<protein>
    <submittedName>
        <fullName evidence="6">Tetracyclin repressor, C-terminal all-alpha domain</fullName>
    </submittedName>
</protein>
<dbReference type="PANTHER" id="PTHR30055:SF151">
    <property type="entry name" value="TRANSCRIPTIONAL REGULATORY PROTEIN"/>
    <property type="match status" value="1"/>
</dbReference>
<name>A0A1H2KM11_9ACTN</name>
<dbReference type="GO" id="GO:0003700">
    <property type="term" value="F:DNA-binding transcription factor activity"/>
    <property type="evidence" value="ECO:0007669"/>
    <property type="project" value="TreeGrafter"/>
</dbReference>
<evidence type="ECO:0000313" key="7">
    <source>
        <dbReference type="Proteomes" id="UP000183180"/>
    </source>
</evidence>
<dbReference type="InterPro" id="IPR050109">
    <property type="entry name" value="HTH-type_TetR-like_transc_reg"/>
</dbReference>
<dbReference type="SUPFAM" id="SSF48498">
    <property type="entry name" value="Tetracyclin repressor-like, C-terminal domain"/>
    <property type="match status" value="1"/>
</dbReference>
<dbReference type="AlphaFoldDB" id="A0A1H2KM11"/>
<accession>A0A1H2KM11</accession>
<dbReference type="GO" id="GO:0000976">
    <property type="term" value="F:transcription cis-regulatory region binding"/>
    <property type="evidence" value="ECO:0007669"/>
    <property type="project" value="TreeGrafter"/>
</dbReference>
<dbReference type="Gene3D" id="1.10.357.10">
    <property type="entry name" value="Tetracycline Repressor, domain 2"/>
    <property type="match status" value="1"/>
</dbReference>
<keyword evidence="2 4" id="KW-0238">DNA-binding</keyword>
<feature type="domain" description="HTH tetR-type" evidence="5">
    <location>
        <begin position="6"/>
        <end position="66"/>
    </location>
</feature>
<organism evidence="6 7">
    <name type="scientific">Gordonia westfalica</name>
    <dbReference type="NCBI Taxonomy" id="158898"/>
    <lineage>
        <taxon>Bacteria</taxon>
        <taxon>Bacillati</taxon>
        <taxon>Actinomycetota</taxon>
        <taxon>Actinomycetes</taxon>
        <taxon>Mycobacteriales</taxon>
        <taxon>Gordoniaceae</taxon>
        <taxon>Gordonia</taxon>
    </lineage>
</organism>
<evidence type="ECO:0000256" key="3">
    <source>
        <dbReference type="ARBA" id="ARBA00023163"/>
    </source>
</evidence>
<dbReference type="SUPFAM" id="SSF46689">
    <property type="entry name" value="Homeodomain-like"/>
    <property type="match status" value="1"/>
</dbReference>
<evidence type="ECO:0000256" key="4">
    <source>
        <dbReference type="PROSITE-ProRule" id="PRU00335"/>
    </source>
</evidence>
<dbReference type="Pfam" id="PF00440">
    <property type="entry name" value="TetR_N"/>
    <property type="match status" value="1"/>
</dbReference>
<dbReference type="PROSITE" id="PS50977">
    <property type="entry name" value="HTH_TETR_2"/>
    <property type="match status" value="1"/>
</dbReference>
<keyword evidence="3" id="KW-0804">Transcription</keyword>
<dbReference type="PANTHER" id="PTHR30055">
    <property type="entry name" value="HTH-TYPE TRANSCRIPTIONAL REGULATOR RUTR"/>
    <property type="match status" value="1"/>
</dbReference>
<evidence type="ECO:0000256" key="2">
    <source>
        <dbReference type="ARBA" id="ARBA00023125"/>
    </source>
</evidence>
<sequence length="205" mass="22400">MARGAGLDADRIVKACLAIADEEGIGQVTMRRLSRDLDVTPMAIYHHVANKDELFDLVLDESLRAVEPVDPAGDPFDELMRWGRAFHRLLVDHPSLAQEMASRRLEGPVAVGAAGRILDLLARAGTPDDRADELLVALFSCILGTAQYRISRNAESARRGGRALPEDFADGRAGMRDRLSDTSITDQRFAAILTVLIRGYLPAAH</sequence>
<gene>
    <name evidence="6" type="ORF">SAMN04488548_1343390</name>
</gene>
<dbReference type="STRING" id="158898.SAMN04488548_1343390"/>
<dbReference type="Proteomes" id="UP000183180">
    <property type="component" value="Unassembled WGS sequence"/>
</dbReference>
<dbReference type="InterPro" id="IPR004111">
    <property type="entry name" value="Repressor_TetR_C"/>
</dbReference>
<evidence type="ECO:0000256" key="1">
    <source>
        <dbReference type="ARBA" id="ARBA00023015"/>
    </source>
</evidence>
<keyword evidence="1" id="KW-0805">Transcription regulation</keyword>
<dbReference type="GO" id="GO:0045892">
    <property type="term" value="P:negative regulation of DNA-templated transcription"/>
    <property type="evidence" value="ECO:0007669"/>
    <property type="project" value="InterPro"/>
</dbReference>
<dbReference type="RefSeq" id="WP_074852036.1">
    <property type="nucleotide sequence ID" value="NZ_FNLM01000034.1"/>
</dbReference>
<dbReference type="InterPro" id="IPR009057">
    <property type="entry name" value="Homeodomain-like_sf"/>
</dbReference>
<evidence type="ECO:0000313" key="6">
    <source>
        <dbReference type="EMBL" id="SDU69455.1"/>
    </source>
</evidence>
<dbReference type="InterPro" id="IPR001647">
    <property type="entry name" value="HTH_TetR"/>
</dbReference>
<dbReference type="EMBL" id="FNLM01000034">
    <property type="protein sequence ID" value="SDU69455.1"/>
    <property type="molecule type" value="Genomic_DNA"/>
</dbReference>
<dbReference type="Pfam" id="PF02909">
    <property type="entry name" value="TetR_C_1"/>
    <property type="match status" value="1"/>
</dbReference>
<feature type="DNA-binding region" description="H-T-H motif" evidence="4">
    <location>
        <begin position="29"/>
        <end position="48"/>
    </location>
</feature>
<reference evidence="6 7" key="1">
    <citation type="submission" date="2016-10" db="EMBL/GenBank/DDBJ databases">
        <authorList>
            <person name="de Groot N.N."/>
        </authorList>
    </citation>
    <scope>NUCLEOTIDE SEQUENCE [LARGE SCALE GENOMIC DNA]</scope>
    <source>
        <strain evidence="6 7">DSM 44215</strain>
    </source>
</reference>
<evidence type="ECO:0000259" key="5">
    <source>
        <dbReference type="PROSITE" id="PS50977"/>
    </source>
</evidence>